<sequence>MSLNSLKCRLKVSTGSSLKPSKTGSKTFCNTDPFIEILRLVLKLYVGRLAKIIVKIRNFYISKNFSWRLRDLSMDYWCKEMRLMFKNNLTNEPDELSLENKNLFLIKFYLKDEKSSNLI</sequence>
<dbReference type="Proteomes" id="UP000663879">
    <property type="component" value="Unassembled WGS sequence"/>
</dbReference>
<name>A0A813ZKZ4_9BILA</name>
<accession>A0A813ZKZ4</accession>
<keyword evidence="2" id="KW-1185">Reference proteome</keyword>
<protein>
    <submittedName>
        <fullName evidence="1">Uncharacterized protein</fullName>
    </submittedName>
</protein>
<evidence type="ECO:0000313" key="1">
    <source>
        <dbReference type="EMBL" id="CAF0900816.1"/>
    </source>
</evidence>
<dbReference type="AlphaFoldDB" id="A0A813ZKZ4"/>
<comment type="caution">
    <text evidence="1">The sequence shown here is derived from an EMBL/GenBank/DDBJ whole genome shotgun (WGS) entry which is preliminary data.</text>
</comment>
<evidence type="ECO:0000313" key="2">
    <source>
        <dbReference type="Proteomes" id="UP000663879"/>
    </source>
</evidence>
<organism evidence="1 2">
    <name type="scientific">Brachionus calyciflorus</name>
    <dbReference type="NCBI Taxonomy" id="104777"/>
    <lineage>
        <taxon>Eukaryota</taxon>
        <taxon>Metazoa</taxon>
        <taxon>Spiralia</taxon>
        <taxon>Gnathifera</taxon>
        <taxon>Rotifera</taxon>
        <taxon>Eurotatoria</taxon>
        <taxon>Monogononta</taxon>
        <taxon>Pseudotrocha</taxon>
        <taxon>Ploima</taxon>
        <taxon>Brachionidae</taxon>
        <taxon>Brachionus</taxon>
    </lineage>
</organism>
<reference evidence="1" key="1">
    <citation type="submission" date="2021-02" db="EMBL/GenBank/DDBJ databases">
        <authorList>
            <person name="Nowell W R."/>
        </authorList>
    </citation>
    <scope>NUCLEOTIDE SEQUENCE</scope>
    <source>
        <strain evidence="1">Ploen Becks lab</strain>
    </source>
</reference>
<gene>
    <name evidence="1" type="ORF">OXX778_LOCUS11391</name>
</gene>
<dbReference type="EMBL" id="CAJNOC010001923">
    <property type="protein sequence ID" value="CAF0900816.1"/>
    <property type="molecule type" value="Genomic_DNA"/>
</dbReference>
<proteinExistence type="predicted"/>